<dbReference type="OrthoDB" id="7618794at2"/>
<dbReference type="Proteomes" id="UP000265431">
    <property type="component" value="Unassembled WGS sequence"/>
</dbReference>
<name>A0A399R4E4_9PROT</name>
<evidence type="ECO:0000313" key="1">
    <source>
        <dbReference type="EMBL" id="RIJ26130.1"/>
    </source>
</evidence>
<protein>
    <submittedName>
        <fullName evidence="1">Uncharacterized protein</fullName>
    </submittedName>
</protein>
<proteinExistence type="predicted"/>
<dbReference type="AlphaFoldDB" id="A0A399R4E4"/>
<organism evidence="1 2">
    <name type="scientific">Henriciella barbarensis</name>
    <dbReference type="NCBI Taxonomy" id="86342"/>
    <lineage>
        <taxon>Bacteria</taxon>
        <taxon>Pseudomonadati</taxon>
        <taxon>Pseudomonadota</taxon>
        <taxon>Alphaproteobacteria</taxon>
        <taxon>Hyphomonadales</taxon>
        <taxon>Hyphomonadaceae</taxon>
        <taxon>Henriciella</taxon>
    </lineage>
</organism>
<reference evidence="1 2" key="1">
    <citation type="submission" date="2018-08" db="EMBL/GenBank/DDBJ databases">
        <title>Henriciella mobilis sp. nov., isolated from seawater.</title>
        <authorList>
            <person name="Cheng H."/>
            <person name="Wu Y.-H."/>
            <person name="Xu X.-W."/>
            <person name="Guo L.-L."/>
        </authorList>
    </citation>
    <scope>NUCLEOTIDE SEQUENCE [LARGE SCALE GENOMIC DNA]</scope>
    <source>
        <strain evidence="1 2">CCUG66934</strain>
    </source>
</reference>
<dbReference type="EMBL" id="QWGB01000003">
    <property type="protein sequence ID" value="RIJ26130.1"/>
    <property type="molecule type" value="Genomic_DNA"/>
</dbReference>
<evidence type="ECO:0000313" key="2">
    <source>
        <dbReference type="Proteomes" id="UP000265431"/>
    </source>
</evidence>
<gene>
    <name evidence="1" type="ORF">D1224_00485</name>
</gene>
<keyword evidence="2" id="KW-1185">Reference proteome</keyword>
<accession>A0A399R4E4</accession>
<comment type="caution">
    <text evidence="1">The sequence shown here is derived from an EMBL/GenBank/DDBJ whole genome shotgun (WGS) entry which is preliminary data.</text>
</comment>
<dbReference type="RefSeq" id="WP_119377983.1">
    <property type="nucleotide sequence ID" value="NZ_QWGB01000003.1"/>
</dbReference>
<sequence>MRKYAIRRAEPSEIIETLTLGETLIGGALARPEVVATIDAITQMTVWNTGNPIAGIFLLVPVTEEGRAAVENGSFNPADPAIRHIAPADTPIFGVYCGIYAGATREARKSVLMAAGDLRLNAFAPVPTYARGATEDGARSMLTLGYRRVSGGLRDLFVSDPVSAT</sequence>